<dbReference type="EMBL" id="CM007652">
    <property type="protein sequence ID" value="ONI24946.1"/>
    <property type="molecule type" value="Genomic_DNA"/>
</dbReference>
<evidence type="ECO:0000313" key="1">
    <source>
        <dbReference type="EMBL" id="ONI24946.1"/>
    </source>
</evidence>
<protein>
    <submittedName>
        <fullName evidence="1">Uncharacterized protein</fullName>
    </submittedName>
</protein>
<dbReference type="Gramene" id="ONI24946">
    <property type="protein sequence ID" value="ONI24946"/>
    <property type="gene ID" value="PRUPE_2G270900"/>
</dbReference>
<gene>
    <name evidence="1" type="ORF">PRUPE_2G270900</name>
</gene>
<reference evidence="1 2" key="1">
    <citation type="journal article" date="2013" name="Nat. Genet.">
        <title>The high-quality draft genome of peach (Prunus persica) identifies unique patterns of genetic diversity, domestication and genome evolution.</title>
        <authorList>
            <consortium name="International Peach Genome Initiative"/>
            <person name="Verde I."/>
            <person name="Abbott A.G."/>
            <person name="Scalabrin S."/>
            <person name="Jung S."/>
            <person name="Shu S."/>
            <person name="Marroni F."/>
            <person name="Zhebentyayeva T."/>
            <person name="Dettori M.T."/>
            <person name="Grimwood J."/>
            <person name="Cattonaro F."/>
            <person name="Zuccolo A."/>
            <person name="Rossini L."/>
            <person name="Jenkins J."/>
            <person name="Vendramin E."/>
            <person name="Meisel L.A."/>
            <person name="Decroocq V."/>
            <person name="Sosinski B."/>
            <person name="Prochnik S."/>
            <person name="Mitros T."/>
            <person name="Policriti A."/>
            <person name="Cipriani G."/>
            <person name="Dondini L."/>
            <person name="Ficklin S."/>
            <person name="Goodstein D.M."/>
            <person name="Xuan P."/>
            <person name="Del Fabbro C."/>
            <person name="Aramini V."/>
            <person name="Copetti D."/>
            <person name="Gonzalez S."/>
            <person name="Horner D.S."/>
            <person name="Falchi R."/>
            <person name="Lucas S."/>
            <person name="Mica E."/>
            <person name="Maldonado J."/>
            <person name="Lazzari B."/>
            <person name="Bielenberg D."/>
            <person name="Pirona R."/>
            <person name="Miculan M."/>
            <person name="Barakat A."/>
            <person name="Testolin R."/>
            <person name="Stella A."/>
            <person name="Tartarini S."/>
            <person name="Tonutti P."/>
            <person name="Arus P."/>
            <person name="Orellana A."/>
            <person name="Wells C."/>
            <person name="Main D."/>
            <person name="Vizzotto G."/>
            <person name="Silva H."/>
            <person name="Salamini F."/>
            <person name="Schmutz J."/>
            <person name="Morgante M."/>
            <person name="Rokhsar D.S."/>
        </authorList>
    </citation>
    <scope>NUCLEOTIDE SEQUENCE [LARGE SCALE GENOMIC DNA]</scope>
    <source>
        <strain evidence="2">cv. Nemared</strain>
    </source>
</reference>
<dbReference type="Proteomes" id="UP000006882">
    <property type="component" value="Chromosome G2"/>
</dbReference>
<name>A0A251QMB8_PRUPE</name>
<accession>A0A251QMB8</accession>
<sequence length="63" mass="7112">MCGRARCKLRADDIPRACHRSHGPVRTVNMDRFRLLFNASPKSNLLVVRREDVADGGGFLFIV</sequence>
<keyword evidence="2" id="KW-1185">Reference proteome</keyword>
<organism evidence="1 2">
    <name type="scientific">Prunus persica</name>
    <name type="common">Peach</name>
    <name type="synonym">Amygdalus persica</name>
    <dbReference type="NCBI Taxonomy" id="3760"/>
    <lineage>
        <taxon>Eukaryota</taxon>
        <taxon>Viridiplantae</taxon>
        <taxon>Streptophyta</taxon>
        <taxon>Embryophyta</taxon>
        <taxon>Tracheophyta</taxon>
        <taxon>Spermatophyta</taxon>
        <taxon>Magnoliopsida</taxon>
        <taxon>eudicotyledons</taxon>
        <taxon>Gunneridae</taxon>
        <taxon>Pentapetalae</taxon>
        <taxon>rosids</taxon>
        <taxon>fabids</taxon>
        <taxon>Rosales</taxon>
        <taxon>Rosaceae</taxon>
        <taxon>Amygdaloideae</taxon>
        <taxon>Amygdaleae</taxon>
        <taxon>Prunus</taxon>
    </lineage>
</organism>
<dbReference type="AlphaFoldDB" id="A0A251QMB8"/>
<proteinExistence type="predicted"/>
<evidence type="ECO:0000313" key="2">
    <source>
        <dbReference type="Proteomes" id="UP000006882"/>
    </source>
</evidence>